<keyword evidence="4" id="KW-1185">Reference proteome</keyword>
<protein>
    <submittedName>
        <fullName evidence="3">Site-specific integrase</fullName>
    </submittedName>
</protein>
<dbReference type="PROSITE" id="PS51898">
    <property type="entry name" value="TYR_RECOMBINASE"/>
    <property type="match status" value="1"/>
</dbReference>
<comment type="caution">
    <text evidence="3">The sequence shown here is derived from an EMBL/GenBank/DDBJ whole genome shotgun (WGS) entry which is preliminary data.</text>
</comment>
<name>A0ABT6EXN7_9SYNE</name>
<dbReference type="InterPro" id="IPR011010">
    <property type="entry name" value="DNA_brk_join_enz"/>
</dbReference>
<organism evidence="3 4">
    <name type="scientific">Candidatus Synechococcus calcipolaris G9</name>
    <dbReference type="NCBI Taxonomy" id="1497997"/>
    <lineage>
        <taxon>Bacteria</taxon>
        <taxon>Bacillati</taxon>
        <taxon>Cyanobacteriota</taxon>
        <taxon>Cyanophyceae</taxon>
        <taxon>Synechococcales</taxon>
        <taxon>Synechococcaceae</taxon>
        <taxon>Synechococcus</taxon>
    </lineage>
</organism>
<keyword evidence="1" id="KW-0233">DNA recombination</keyword>
<gene>
    <name evidence="3" type="ORF">L3556_06325</name>
</gene>
<dbReference type="Proteomes" id="UP001154265">
    <property type="component" value="Unassembled WGS sequence"/>
</dbReference>
<evidence type="ECO:0000256" key="1">
    <source>
        <dbReference type="ARBA" id="ARBA00023172"/>
    </source>
</evidence>
<proteinExistence type="predicted"/>
<dbReference type="EMBL" id="JAKKUT010000002">
    <property type="protein sequence ID" value="MDG2990551.1"/>
    <property type="molecule type" value="Genomic_DNA"/>
</dbReference>
<dbReference type="RefSeq" id="WP_277866458.1">
    <property type="nucleotide sequence ID" value="NZ_JAKKUT010000002.1"/>
</dbReference>
<dbReference type="SUPFAM" id="SSF56349">
    <property type="entry name" value="DNA breaking-rejoining enzymes"/>
    <property type="match status" value="1"/>
</dbReference>
<feature type="domain" description="Tyr recombinase" evidence="2">
    <location>
        <begin position="192"/>
        <end position="353"/>
    </location>
</feature>
<dbReference type="InterPro" id="IPR002104">
    <property type="entry name" value="Integrase_catalytic"/>
</dbReference>
<dbReference type="InterPro" id="IPR013762">
    <property type="entry name" value="Integrase-like_cat_sf"/>
</dbReference>
<evidence type="ECO:0000313" key="3">
    <source>
        <dbReference type="EMBL" id="MDG2990551.1"/>
    </source>
</evidence>
<dbReference type="Gene3D" id="1.10.443.10">
    <property type="entry name" value="Intergrase catalytic core"/>
    <property type="match status" value="1"/>
</dbReference>
<evidence type="ECO:0000259" key="2">
    <source>
        <dbReference type="PROSITE" id="PS51898"/>
    </source>
</evidence>
<accession>A0ABT6EXN7</accession>
<reference evidence="3" key="1">
    <citation type="journal article" date="2022" name="Genome Biol. Evol.">
        <title>A New Gene Family Diagnostic for Intracellular Biomineralization of Amorphous Ca Carbonates by Cyanobacteria.</title>
        <authorList>
            <person name="Benzerara K."/>
            <person name="Duprat E."/>
            <person name="Bitard-Feildel T."/>
            <person name="Caumes G."/>
            <person name="Cassier-Chauvat C."/>
            <person name="Chauvat F."/>
            <person name="Dezi M."/>
            <person name="Diop S.I."/>
            <person name="Gaschignard G."/>
            <person name="Gorgen S."/>
            <person name="Gugger M."/>
            <person name="Lopez-Garcia P."/>
            <person name="Millet M."/>
            <person name="Skouri-Panet F."/>
            <person name="Moreira D."/>
            <person name="Callebaut I."/>
        </authorList>
    </citation>
    <scope>NUCLEOTIDE SEQUENCE</scope>
    <source>
        <strain evidence="3">G9</strain>
    </source>
</reference>
<reference evidence="3" key="2">
    <citation type="submission" date="2022-01" db="EMBL/GenBank/DDBJ databases">
        <authorList>
            <person name="Zivanovic Y."/>
            <person name="Moreira D."/>
            <person name="Lopez-Garcia P."/>
        </authorList>
    </citation>
    <scope>NUCLEOTIDE SEQUENCE</scope>
    <source>
        <strain evidence="3">G9</strain>
    </source>
</reference>
<sequence>MEISSRINQANGRLKLGKIRLKIEKAGHRLCLRGTLPPKPGSTQTKNHQQRLYLGLPANPNGISEAEKLARKISALLDCKEFDWQDWLKPDQQDSNTVGYWIERLETDYFTTKARTLTTQKTFNHDYKERLLKLSQDAVLTSDLLKSHALKIPPDSHARLKFCMAATALAKVAGLDVDLKAYRGNYSAAKVKHRDVPDDDLIQRVFFQITNPQWRWVYAVIATYGLRPHEAFRLIEFLGVIAQVGGNTKTGYRKVWPCYPEWFDLFDCGNVNPPAVNLERENSVIGASVSRWFARAGIPFLPYDLRHAWAIRTLEFGLDITLAAQQMGHSVQIHSTTYHQWISDRTHQRAYETLMLRPDRPRPPHA</sequence>
<evidence type="ECO:0000313" key="4">
    <source>
        <dbReference type="Proteomes" id="UP001154265"/>
    </source>
</evidence>